<dbReference type="Pfam" id="PF21231">
    <property type="entry name" value="GH141_M"/>
    <property type="match status" value="1"/>
</dbReference>
<dbReference type="Pfam" id="PF22585">
    <property type="entry name" value="Sialidase-like_CBM"/>
    <property type="match status" value="1"/>
</dbReference>
<evidence type="ECO:0000313" key="3">
    <source>
        <dbReference type="EMBL" id="THF77557.1"/>
    </source>
</evidence>
<dbReference type="Pfam" id="PF02368">
    <property type="entry name" value="Big_2"/>
    <property type="match status" value="2"/>
</dbReference>
<dbReference type="OrthoDB" id="9808066at2"/>
<accession>A0A4S4BRH8</accession>
<dbReference type="InterPro" id="IPR048482">
    <property type="entry name" value="GH141_ins"/>
</dbReference>
<gene>
    <name evidence="3" type="ORF">E6C55_16200</name>
</gene>
<dbReference type="InterPro" id="IPR008964">
    <property type="entry name" value="Invasin/intimin_cell_adhesion"/>
</dbReference>
<comment type="caution">
    <text evidence="3">The sequence shown here is derived from an EMBL/GenBank/DDBJ whole genome shotgun (WGS) entry which is preliminary data.</text>
</comment>
<dbReference type="InterPro" id="IPR006626">
    <property type="entry name" value="PbH1"/>
</dbReference>
<dbReference type="SUPFAM" id="SSF49899">
    <property type="entry name" value="Concanavalin A-like lectins/glucanases"/>
    <property type="match status" value="1"/>
</dbReference>
<feature type="signal peptide" evidence="1">
    <location>
        <begin position="1"/>
        <end position="31"/>
    </location>
</feature>
<dbReference type="RefSeq" id="WP_136370857.1">
    <property type="nucleotide sequence ID" value="NZ_SSOB01000019.1"/>
</dbReference>
<dbReference type="InterPro" id="IPR054490">
    <property type="entry name" value="BT_1020-like_b-sandwich_1"/>
</dbReference>
<dbReference type="Gene3D" id="2.60.40.1080">
    <property type="match status" value="3"/>
</dbReference>
<feature type="chain" id="PRO_5020450944" description="BIG2 domain-containing protein" evidence="1">
    <location>
        <begin position="32"/>
        <end position="1567"/>
    </location>
</feature>
<dbReference type="SUPFAM" id="SSF49373">
    <property type="entry name" value="Invasin/intimin cell-adhesion fragments"/>
    <property type="match status" value="2"/>
</dbReference>
<dbReference type="Gene3D" id="2.60.120.200">
    <property type="match status" value="1"/>
</dbReference>
<evidence type="ECO:0000259" key="2">
    <source>
        <dbReference type="SMART" id="SM00635"/>
    </source>
</evidence>
<keyword evidence="4" id="KW-1185">Reference proteome</keyword>
<reference evidence="3 4" key="1">
    <citation type="submission" date="2019-04" db="EMBL/GenBank/DDBJ databases">
        <title>Cohnella sp. nov. isolated from preserved vegetables.</title>
        <authorList>
            <person name="Lin S.-Y."/>
            <person name="Hung M.-H."/>
            <person name="Young C.-C."/>
        </authorList>
    </citation>
    <scope>NUCLEOTIDE SEQUENCE [LARGE SCALE GENOMIC DNA]</scope>
    <source>
        <strain evidence="3 4">CC-MHH1044</strain>
    </source>
</reference>
<dbReference type="PANTHER" id="PTHR36453:SF1">
    <property type="entry name" value="RIGHT HANDED BETA HELIX DOMAIN-CONTAINING PROTEIN"/>
    <property type="match status" value="1"/>
</dbReference>
<dbReference type="InterPro" id="IPR013320">
    <property type="entry name" value="ConA-like_dom_sf"/>
</dbReference>
<protein>
    <recommendedName>
        <fullName evidence="2">BIG2 domain-containing protein</fullName>
    </recommendedName>
</protein>
<dbReference type="InterPro" id="IPR012334">
    <property type="entry name" value="Pectin_lyas_fold"/>
</dbReference>
<dbReference type="InterPro" id="IPR003343">
    <property type="entry name" value="Big_2"/>
</dbReference>
<proteinExistence type="predicted"/>
<dbReference type="SMART" id="SM00635">
    <property type="entry name" value="BID_2"/>
    <property type="match status" value="2"/>
</dbReference>
<organism evidence="3 4">
    <name type="scientific">Cohnella fermenti</name>
    <dbReference type="NCBI Taxonomy" id="2565925"/>
    <lineage>
        <taxon>Bacteria</taxon>
        <taxon>Bacillati</taxon>
        <taxon>Bacillota</taxon>
        <taxon>Bacilli</taxon>
        <taxon>Bacillales</taxon>
        <taxon>Paenibacillaceae</taxon>
        <taxon>Cohnella</taxon>
    </lineage>
</organism>
<dbReference type="PANTHER" id="PTHR36453">
    <property type="entry name" value="SECRETED PROTEIN-RELATED"/>
    <property type="match status" value="1"/>
</dbReference>
<dbReference type="SMART" id="SM00710">
    <property type="entry name" value="PbH1"/>
    <property type="match status" value="6"/>
</dbReference>
<dbReference type="Proteomes" id="UP000310636">
    <property type="component" value="Unassembled WGS sequence"/>
</dbReference>
<feature type="domain" description="BIG2" evidence="2">
    <location>
        <begin position="429"/>
        <end position="503"/>
    </location>
</feature>
<feature type="domain" description="BIG2" evidence="2">
    <location>
        <begin position="514"/>
        <end position="591"/>
    </location>
</feature>
<dbReference type="Gene3D" id="2.60.120.560">
    <property type="entry name" value="Exo-inulinase, domain 1"/>
    <property type="match status" value="1"/>
</dbReference>
<dbReference type="SUPFAM" id="SSF51126">
    <property type="entry name" value="Pectin lyase-like"/>
    <property type="match status" value="1"/>
</dbReference>
<keyword evidence="1" id="KW-0732">Signal</keyword>
<sequence length="1567" mass="168919">MRGSWRNRMLGLAAVLLLALPLPLPFPAAMAETEEPSPYVYYEDFSSYAVNSYPTSLSSLTSQTNYAGSVVEDAQSLDKSFRIEKTAATTVSAYAGKTLGASEALERATVEVRARAEQTNLISFIAVLRGDSNVITQLAFYSDGNIKAFADTGWVTVASYAPNVWYDFKIVADAGTQTFDIYVDDQLLAVARSFRTAQTDLRQWQAGLYSGSAAGAMSIDEVRISETPPVEAAVGFEEDFETQPLDQYPASFDGETAVAGYQALTTSASGEAGRFLKLERSGASTASYYAYKTLESPLGSTRLSFRASVAQTDAIAYVPVLRGPGGAIAQLAFYNNGTIRVYQGGWITLISEYEANRWYRFDLVADPASQTFAVFIDGKMIGDGYAFQSQQEEVTRIGFGLYKGDGAAALSVDDIRVSPYEFEPVQAVGLTAGTLPLPLAVGSEEKLELEVLPASALFYEVAWSSSDAATAAVDAAGVVRGIQPGAAVITAQVTDSVTSAVYSATRSVNVYYQPATGVKVSPVALTLPVGAEETLTATVLPANASDTAVVWSSSNETVAEVSVLGTVYAKSPGTAAITATTADGNHSDVSSVTVEARTTAYQWYVDPELGNDANAGSEAAPFRTLTKARDAFRSATANGSAMAGDADIILRGGLYELSEPLLLDERDSSDAYERVTYKAYPNEEPIVSGGVGIAGWQLYDAVNGIYRAPSNGIETRQLYVNGIRAVRARSEGPLTEATLTSAGVRSSDTDMATWSRLDELEFVFRERWTQPRAKVQSATLGEGGTSIEFTMQQPGWQAINAKGSSSVTRGPVYVENAYELLDQEGEWYADEAYFYYKPRAFENMATADVTAPVLEELIRIEGSSLGARAGYISFEGITFAYTTWLWPSTSYGLSDVQNNHLRYPGQDDRLIEAAVTVRKAHHIVFEGNTFKHIGDTALKLIDGVQDSLVNGNRLYDISGGAINVGEPTANNPAIYAPKDSRLVMRNVDVTNNYIHDIGVDYASAAAISAGFPVDMEISRNHIFNIPYSGIHVGYGWYSFVSAGQKQVRIENNYIHDLMGAGIYDGGAIYTLGYTGASAEEMNTVSGNYIQNQLDKWAAIYADNASDYWEFRDNVIDQTETPMWGESPAYWAFGKEEELLFDHNYTTTEHVNTSFGAPLRVTNTQVYPDADWPTEARQLIADAGLSNAYRSLYELGAERVDVTEELALEVEGTASIALSATTNKGELADLSEATIDYRSRNPAVATVSAGGVVEAMAHGRTAIETRIVQGDLLWTFETEVYVGDTVVSIELRNVSGSSRKLLLGETFDPGVYGVTDLGREVAFADLSIVSSDSGVVSVQPNGSLLAAGEGEASVTLATYGTPSLSRTIDLEVIQYSSEEGLLVPPYSLNDALADSAGWKVSSGTVAFENGSVRLTTPSGQGYYDGQAFGDELLAFDMTIEAEAGWEVIEIRNQNLAVPLDTAYAVVIKPNEIELQRFNNGVRTVIFGNVTGYTSQGGEAYPNDVLPFGVRKRVQVGAINEANGVRIVLNIDGENVFYYLDKDADRIESDGCFSVMARYGSVRIGPTEE</sequence>
<evidence type="ECO:0000313" key="4">
    <source>
        <dbReference type="Proteomes" id="UP000310636"/>
    </source>
</evidence>
<name>A0A4S4BRH8_9BACL</name>
<dbReference type="InterPro" id="IPR011050">
    <property type="entry name" value="Pectin_lyase_fold/virulence"/>
</dbReference>
<evidence type="ECO:0000256" key="1">
    <source>
        <dbReference type="SAM" id="SignalP"/>
    </source>
</evidence>
<dbReference type="Gene3D" id="2.160.20.10">
    <property type="entry name" value="Single-stranded right-handed beta-helix, Pectin lyase-like"/>
    <property type="match status" value="2"/>
</dbReference>
<dbReference type="EMBL" id="SSOB01000019">
    <property type="protein sequence ID" value="THF77557.1"/>
    <property type="molecule type" value="Genomic_DNA"/>
</dbReference>